<evidence type="ECO:0000259" key="3">
    <source>
        <dbReference type="Pfam" id="PF23598"/>
    </source>
</evidence>
<keyword evidence="1" id="KW-0433">Leucine-rich repeat</keyword>
<dbReference type="OrthoDB" id="922532at2"/>
<dbReference type="GO" id="GO:0005737">
    <property type="term" value="C:cytoplasm"/>
    <property type="evidence" value="ECO:0007669"/>
    <property type="project" value="TreeGrafter"/>
</dbReference>
<dbReference type="EMBL" id="QXED01000002">
    <property type="protein sequence ID" value="RIV25059.1"/>
    <property type="molecule type" value="Genomic_DNA"/>
</dbReference>
<dbReference type="Gene3D" id="3.80.10.10">
    <property type="entry name" value="Ribonuclease Inhibitor"/>
    <property type="match status" value="3"/>
</dbReference>
<dbReference type="SUPFAM" id="SSF52058">
    <property type="entry name" value="L domain-like"/>
    <property type="match status" value="1"/>
</dbReference>
<dbReference type="PANTHER" id="PTHR48051:SF1">
    <property type="entry name" value="RAS SUPPRESSOR PROTEIN 1"/>
    <property type="match status" value="1"/>
</dbReference>
<dbReference type="PANTHER" id="PTHR48051">
    <property type="match status" value="1"/>
</dbReference>
<reference evidence="4 5" key="1">
    <citation type="submission" date="2018-08" db="EMBL/GenBank/DDBJ databases">
        <title>Fibrisoma montanum sp. nov., isolated from Danxia mountain soil.</title>
        <authorList>
            <person name="Huang Y."/>
        </authorList>
    </citation>
    <scope>NUCLEOTIDE SEQUENCE [LARGE SCALE GENOMIC DNA]</scope>
    <source>
        <strain evidence="4 5">HYT19</strain>
    </source>
</reference>
<dbReference type="PROSITE" id="PS51450">
    <property type="entry name" value="LRR"/>
    <property type="match status" value="2"/>
</dbReference>
<evidence type="ECO:0000313" key="5">
    <source>
        <dbReference type="Proteomes" id="UP000283523"/>
    </source>
</evidence>
<dbReference type="Proteomes" id="UP000283523">
    <property type="component" value="Unassembled WGS sequence"/>
</dbReference>
<dbReference type="InterPro" id="IPR001611">
    <property type="entry name" value="Leu-rich_rpt"/>
</dbReference>
<dbReference type="AlphaFoldDB" id="A0A418ME18"/>
<dbReference type="InterPro" id="IPR003591">
    <property type="entry name" value="Leu-rich_rpt_typical-subtyp"/>
</dbReference>
<protein>
    <submittedName>
        <fullName evidence="4">Leucine-rich repeat domain-containing protein</fullName>
    </submittedName>
</protein>
<gene>
    <name evidence="4" type="ORF">DYU11_06995</name>
</gene>
<proteinExistence type="predicted"/>
<evidence type="ECO:0000313" key="4">
    <source>
        <dbReference type="EMBL" id="RIV25059.1"/>
    </source>
</evidence>
<dbReference type="InterPro" id="IPR032675">
    <property type="entry name" value="LRR_dom_sf"/>
</dbReference>
<dbReference type="PRINTS" id="PR00019">
    <property type="entry name" value="LEURICHRPT"/>
</dbReference>
<dbReference type="Pfam" id="PF23598">
    <property type="entry name" value="LRR_14"/>
    <property type="match status" value="1"/>
</dbReference>
<dbReference type="InterPro" id="IPR050216">
    <property type="entry name" value="LRR_domain-containing"/>
</dbReference>
<name>A0A418ME18_9BACT</name>
<evidence type="ECO:0000256" key="1">
    <source>
        <dbReference type="ARBA" id="ARBA00022614"/>
    </source>
</evidence>
<feature type="domain" description="Disease resistance R13L4/SHOC-2-like LRR" evidence="3">
    <location>
        <begin position="351"/>
        <end position="447"/>
    </location>
</feature>
<accession>A0A418ME18</accession>
<organism evidence="4 5">
    <name type="scientific">Fibrisoma montanum</name>
    <dbReference type="NCBI Taxonomy" id="2305895"/>
    <lineage>
        <taxon>Bacteria</taxon>
        <taxon>Pseudomonadati</taxon>
        <taxon>Bacteroidota</taxon>
        <taxon>Cytophagia</taxon>
        <taxon>Cytophagales</taxon>
        <taxon>Spirosomataceae</taxon>
        <taxon>Fibrisoma</taxon>
    </lineage>
</organism>
<dbReference type="SMART" id="SM00369">
    <property type="entry name" value="LRR_TYP"/>
    <property type="match status" value="8"/>
</dbReference>
<sequence length="476" mass="54714">MKKLVLSTLFGLIWLTGWAQPRVVLLSDTARLGVSPATLAKTYPPALATRSGETGVFERHGKRFMDSTHASMMRFFKFMETNRKRLPAKGVFLNVQEFIKPDGSYDWVFCRFETDTLTDAQNTALLTFLTDWYTQHPFPIRTTTGFRTSNFTQIGNVPQPRKPRRGPGIIATLEAARKTDRPDTVKMLAFNQLDLTDIPDVVYRFSNLEELDLSKNGLRYVPAELTERIPTLKRLSFLYNSLPNDSVFFPKNNHLIALNLQGNRLTRIPQSVGNNRRLESLWMGNNKLQAFTTKPLRRLRRLNDLNLYNTGLTQLPKNFGRLRRLNVLDLYYNKLTTLPRSMRRMKRLEQLALAHNTFTALPSTLGRLKRLQVLYAHHNRISELPESFKTLKNLRVLDIGYNWFTVPPAVLASLPSLEELDMSNNNLQELPIALSSLKSLKKVYLRANPLSQRDARSGPYAQLIKQLEANQTEVFY</sequence>
<keyword evidence="5" id="KW-1185">Reference proteome</keyword>
<dbReference type="InterPro" id="IPR055414">
    <property type="entry name" value="LRR_R13L4/SHOC2-like"/>
</dbReference>
<comment type="caution">
    <text evidence="4">The sequence shown here is derived from an EMBL/GenBank/DDBJ whole genome shotgun (WGS) entry which is preliminary data.</text>
</comment>
<keyword evidence="2" id="KW-0677">Repeat</keyword>
<dbReference type="SMART" id="SM00364">
    <property type="entry name" value="LRR_BAC"/>
    <property type="match status" value="4"/>
</dbReference>
<dbReference type="RefSeq" id="WP_119666945.1">
    <property type="nucleotide sequence ID" value="NZ_QXED01000002.1"/>
</dbReference>
<evidence type="ECO:0000256" key="2">
    <source>
        <dbReference type="ARBA" id="ARBA00022737"/>
    </source>
</evidence>